<organism evidence="2 3">
    <name type="scientific">Dorcoceras hygrometricum</name>
    <dbReference type="NCBI Taxonomy" id="472368"/>
    <lineage>
        <taxon>Eukaryota</taxon>
        <taxon>Viridiplantae</taxon>
        <taxon>Streptophyta</taxon>
        <taxon>Embryophyta</taxon>
        <taxon>Tracheophyta</taxon>
        <taxon>Spermatophyta</taxon>
        <taxon>Magnoliopsida</taxon>
        <taxon>eudicotyledons</taxon>
        <taxon>Gunneridae</taxon>
        <taxon>Pentapetalae</taxon>
        <taxon>asterids</taxon>
        <taxon>lamiids</taxon>
        <taxon>Lamiales</taxon>
        <taxon>Gesneriaceae</taxon>
        <taxon>Didymocarpoideae</taxon>
        <taxon>Trichosporeae</taxon>
        <taxon>Loxocarpinae</taxon>
        <taxon>Dorcoceras</taxon>
    </lineage>
</organism>
<sequence>MEERSSRPPLERSLQRRRLLSSNQLFRSISQCRMSADQPADEVAGDTVVEEAVAASFDVTAEEIRPTSADNVDLIIEQVIAETAQMGPAEEDPEVDASADGGQPDDTTEEKQWFDLPYEDIMAQMDADRPVVTPSDTDEEVETMDVGTDGGDQQVQIFVEEPEDMEISDDEQSVDERIDADEAMSLEDILFSIPVDVPLPSAAVDIMKIVLGQTVYIPGVDEGDWYKASLPKIHPEEKGKEPLQLKDPAKGKPPQEH</sequence>
<feature type="compositionally biased region" description="Basic and acidic residues" evidence="1">
    <location>
        <begin position="233"/>
        <end position="257"/>
    </location>
</feature>
<accession>A0A2Z7DAB7</accession>
<feature type="region of interest" description="Disordered" evidence="1">
    <location>
        <begin position="85"/>
        <end position="111"/>
    </location>
</feature>
<feature type="region of interest" description="Disordered" evidence="1">
    <location>
        <begin position="231"/>
        <end position="257"/>
    </location>
</feature>
<gene>
    <name evidence="2" type="ORF">F511_07633</name>
</gene>
<protein>
    <submittedName>
        <fullName evidence="2">Midasin</fullName>
    </submittedName>
</protein>
<name>A0A2Z7DAB7_9LAMI</name>
<reference evidence="2 3" key="1">
    <citation type="journal article" date="2015" name="Proc. Natl. Acad. Sci. U.S.A.">
        <title>The resurrection genome of Boea hygrometrica: A blueprint for survival of dehydration.</title>
        <authorList>
            <person name="Xiao L."/>
            <person name="Yang G."/>
            <person name="Zhang L."/>
            <person name="Yang X."/>
            <person name="Zhao S."/>
            <person name="Ji Z."/>
            <person name="Zhou Q."/>
            <person name="Hu M."/>
            <person name="Wang Y."/>
            <person name="Chen M."/>
            <person name="Xu Y."/>
            <person name="Jin H."/>
            <person name="Xiao X."/>
            <person name="Hu G."/>
            <person name="Bao F."/>
            <person name="Hu Y."/>
            <person name="Wan P."/>
            <person name="Li L."/>
            <person name="Deng X."/>
            <person name="Kuang T."/>
            <person name="Xiang C."/>
            <person name="Zhu J.K."/>
            <person name="Oliver M.J."/>
            <person name="He Y."/>
        </authorList>
    </citation>
    <scope>NUCLEOTIDE SEQUENCE [LARGE SCALE GENOMIC DNA]</scope>
    <source>
        <strain evidence="3">cv. XS01</strain>
    </source>
</reference>
<evidence type="ECO:0000256" key="1">
    <source>
        <dbReference type="SAM" id="MobiDB-lite"/>
    </source>
</evidence>
<evidence type="ECO:0000313" key="3">
    <source>
        <dbReference type="Proteomes" id="UP000250235"/>
    </source>
</evidence>
<evidence type="ECO:0000313" key="2">
    <source>
        <dbReference type="EMBL" id="KZV56711.1"/>
    </source>
</evidence>
<dbReference type="EMBL" id="KQ987836">
    <property type="protein sequence ID" value="KZV56711.1"/>
    <property type="molecule type" value="Genomic_DNA"/>
</dbReference>
<proteinExistence type="predicted"/>
<dbReference type="AlphaFoldDB" id="A0A2Z7DAB7"/>
<keyword evidence="3" id="KW-1185">Reference proteome</keyword>
<dbReference type="Proteomes" id="UP000250235">
    <property type="component" value="Unassembled WGS sequence"/>
</dbReference>